<evidence type="ECO:0000256" key="1">
    <source>
        <dbReference type="SAM" id="Coils"/>
    </source>
</evidence>
<feature type="coiled-coil region" evidence="1">
    <location>
        <begin position="78"/>
        <end position="109"/>
    </location>
</feature>
<feature type="compositionally biased region" description="Basic and acidic residues" evidence="2">
    <location>
        <begin position="19"/>
        <end position="33"/>
    </location>
</feature>
<keyword evidence="1" id="KW-0175">Coiled coil</keyword>
<gene>
    <name evidence="3" type="ORF">CYMTET_55502</name>
</gene>
<sequence length="159" mass="18159">MSRMFEWKNPYVPGSPRARVAESKRQEVRKEREKKVRCEAAVQQILRSPAERESAELDLELLQVEQQQRVLVERQALLDQERIDLKHARDKVEKEQAQIEGARKRFEDKASSYRFHQALGPSHSLFHALPPPLPTLSLGNSQFGPSATCNPACLHHATG</sequence>
<organism evidence="3 4">
    <name type="scientific">Cymbomonas tetramitiformis</name>
    <dbReference type="NCBI Taxonomy" id="36881"/>
    <lineage>
        <taxon>Eukaryota</taxon>
        <taxon>Viridiplantae</taxon>
        <taxon>Chlorophyta</taxon>
        <taxon>Pyramimonadophyceae</taxon>
        <taxon>Pyramimonadales</taxon>
        <taxon>Pyramimonadaceae</taxon>
        <taxon>Cymbomonas</taxon>
    </lineage>
</organism>
<dbReference type="Proteomes" id="UP001190700">
    <property type="component" value="Unassembled WGS sequence"/>
</dbReference>
<keyword evidence="4" id="KW-1185">Reference proteome</keyword>
<proteinExistence type="predicted"/>
<dbReference type="EMBL" id="LGRX02035534">
    <property type="protein sequence ID" value="KAK3234237.1"/>
    <property type="molecule type" value="Genomic_DNA"/>
</dbReference>
<protein>
    <submittedName>
        <fullName evidence="3">Uncharacterized protein</fullName>
    </submittedName>
</protein>
<comment type="caution">
    <text evidence="3">The sequence shown here is derived from an EMBL/GenBank/DDBJ whole genome shotgun (WGS) entry which is preliminary data.</text>
</comment>
<dbReference type="AlphaFoldDB" id="A0AAE0BEP1"/>
<evidence type="ECO:0000313" key="4">
    <source>
        <dbReference type="Proteomes" id="UP001190700"/>
    </source>
</evidence>
<name>A0AAE0BEP1_9CHLO</name>
<reference evidence="3 4" key="1">
    <citation type="journal article" date="2015" name="Genome Biol. Evol.">
        <title>Comparative Genomics of a Bacterivorous Green Alga Reveals Evolutionary Causalities and Consequences of Phago-Mixotrophic Mode of Nutrition.</title>
        <authorList>
            <person name="Burns J.A."/>
            <person name="Paasch A."/>
            <person name="Narechania A."/>
            <person name="Kim E."/>
        </authorList>
    </citation>
    <scope>NUCLEOTIDE SEQUENCE [LARGE SCALE GENOMIC DNA]</scope>
    <source>
        <strain evidence="3 4">PLY_AMNH</strain>
    </source>
</reference>
<evidence type="ECO:0000256" key="2">
    <source>
        <dbReference type="SAM" id="MobiDB-lite"/>
    </source>
</evidence>
<feature type="region of interest" description="Disordered" evidence="2">
    <location>
        <begin position="1"/>
        <end position="33"/>
    </location>
</feature>
<accession>A0AAE0BEP1</accession>
<evidence type="ECO:0000313" key="3">
    <source>
        <dbReference type="EMBL" id="KAK3234237.1"/>
    </source>
</evidence>